<evidence type="ECO:0000256" key="2">
    <source>
        <dbReference type="SAM" id="Phobius"/>
    </source>
</evidence>
<feature type="region of interest" description="Disordered" evidence="1">
    <location>
        <begin position="42"/>
        <end position="95"/>
    </location>
</feature>
<evidence type="ECO:0000313" key="4">
    <source>
        <dbReference type="Proteomes" id="UP000799764"/>
    </source>
</evidence>
<dbReference type="Proteomes" id="UP000799764">
    <property type="component" value="Unassembled WGS sequence"/>
</dbReference>
<feature type="region of interest" description="Disordered" evidence="1">
    <location>
        <begin position="153"/>
        <end position="196"/>
    </location>
</feature>
<feature type="compositionally biased region" description="Polar residues" evidence="1">
    <location>
        <begin position="187"/>
        <end position="196"/>
    </location>
</feature>
<gene>
    <name evidence="3" type="ORF">P171DRAFT_523511</name>
</gene>
<evidence type="ECO:0000256" key="1">
    <source>
        <dbReference type="SAM" id="MobiDB-lite"/>
    </source>
</evidence>
<name>A0A9P4PDT2_9PLEO</name>
<feature type="compositionally biased region" description="Low complexity" evidence="1">
    <location>
        <begin position="53"/>
        <end position="64"/>
    </location>
</feature>
<proteinExistence type="predicted"/>
<evidence type="ECO:0000313" key="3">
    <source>
        <dbReference type="EMBL" id="KAF2441523.1"/>
    </source>
</evidence>
<keyword evidence="4" id="KW-1185">Reference proteome</keyword>
<keyword evidence="2" id="KW-0812">Transmembrane</keyword>
<comment type="caution">
    <text evidence="3">The sequence shown here is derived from an EMBL/GenBank/DDBJ whole genome shotgun (WGS) entry which is preliminary data.</text>
</comment>
<keyword evidence="2" id="KW-0472">Membrane</keyword>
<feature type="region of interest" description="Disordered" evidence="1">
    <location>
        <begin position="108"/>
        <end position="141"/>
    </location>
</feature>
<organism evidence="3 4">
    <name type="scientific">Karstenula rhodostoma CBS 690.94</name>
    <dbReference type="NCBI Taxonomy" id="1392251"/>
    <lineage>
        <taxon>Eukaryota</taxon>
        <taxon>Fungi</taxon>
        <taxon>Dikarya</taxon>
        <taxon>Ascomycota</taxon>
        <taxon>Pezizomycotina</taxon>
        <taxon>Dothideomycetes</taxon>
        <taxon>Pleosporomycetidae</taxon>
        <taxon>Pleosporales</taxon>
        <taxon>Massarineae</taxon>
        <taxon>Didymosphaeriaceae</taxon>
        <taxon>Karstenula</taxon>
    </lineage>
</organism>
<protein>
    <submittedName>
        <fullName evidence="3">Uncharacterized protein</fullName>
    </submittedName>
</protein>
<accession>A0A9P4PDT2</accession>
<dbReference type="EMBL" id="MU001505">
    <property type="protein sequence ID" value="KAF2441523.1"/>
    <property type="molecule type" value="Genomic_DNA"/>
</dbReference>
<sequence>MFVVLLCSAALVIIPIFFVQHERFLASLPAPKRSDQLLVPPAGLQAPRKRGNASFDSAASDTATEGPSEPFPARAVTTSGYERRETKKPWNPPFPMRSKTLREAYLILPRSEDEKRDEYKGKGKEQERRSTSQMPPDEEDGVLNIGHVPVTDLPSWSAPAPSPMRSAPAQVRESPTAIQGRPEARVASTQATPESTSATIERKRSLSLVQTIVLVFALIIFLFAFAILVAHCMAWFVVYKTEARLGEVRKGLLRGGDMRVCLCAR</sequence>
<feature type="compositionally biased region" description="Low complexity" evidence="1">
    <location>
        <begin position="154"/>
        <end position="169"/>
    </location>
</feature>
<feature type="transmembrane region" description="Helical" evidence="2">
    <location>
        <begin position="212"/>
        <end position="239"/>
    </location>
</feature>
<dbReference type="OrthoDB" id="3797881at2759"/>
<dbReference type="AlphaFoldDB" id="A0A9P4PDT2"/>
<reference evidence="3" key="1">
    <citation type="journal article" date="2020" name="Stud. Mycol.">
        <title>101 Dothideomycetes genomes: a test case for predicting lifestyles and emergence of pathogens.</title>
        <authorList>
            <person name="Haridas S."/>
            <person name="Albert R."/>
            <person name="Binder M."/>
            <person name="Bloem J."/>
            <person name="Labutti K."/>
            <person name="Salamov A."/>
            <person name="Andreopoulos B."/>
            <person name="Baker S."/>
            <person name="Barry K."/>
            <person name="Bills G."/>
            <person name="Bluhm B."/>
            <person name="Cannon C."/>
            <person name="Castanera R."/>
            <person name="Culley D."/>
            <person name="Daum C."/>
            <person name="Ezra D."/>
            <person name="Gonzalez J."/>
            <person name="Henrissat B."/>
            <person name="Kuo A."/>
            <person name="Liang C."/>
            <person name="Lipzen A."/>
            <person name="Lutzoni F."/>
            <person name="Magnuson J."/>
            <person name="Mondo S."/>
            <person name="Nolan M."/>
            <person name="Ohm R."/>
            <person name="Pangilinan J."/>
            <person name="Park H.-J."/>
            <person name="Ramirez L."/>
            <person name="Alfaro M."/>
            <person name="Sun H."/>
            <person name="Tritt A."/>
            <person name="Yoshinaga Y."/>
            <person name="Zwiers L.-H."/>
            <person name="Turgeon B."/>
            <person name="Goodwin S."/>
            <person name="Spatafora J."/>
            <person name="Crous P."/>
            <person name="Grigoriev I."/>
        </authorList>
    </citation>
    <scope>NUCLEOTIDE SEQUENCE</scope>
    <source>
        <strain evidence="3">CBS 690.94</strain>
    </source>
</reference>
<feature type="compositionally biased region" description="Basic and acidic residues" evidence="1">
    <location>
        <begin position="110"/>
        <end position="130"/>
    </location>
</feature>
<keyword evidence="2" id="KW-1133">Transmembrane helix</keyword>